<proteinExistence type="predicted"/>
<dbReference type="RefSeq" id="WP_260653522.1">
    <property type="nucleotide sequence ID" value="NZ_CP104275.1"/>
</dbReference>
<dbReference type="EMBL" id="CP104275">
    <property type="protein sequence ID" value="UWX98436.1"/>
    <property type="molecule type" value="Genomic_DNA"/>
</dbReference>
<sequence length="129" mass="14704">MDADQEFVRYEATEPNARGARIGIFGLANGLAREGRLSREDYEWWTSANAWYDDAYPDPGTTDPGVYDRAINPHAQAWFRVSADHLLARIPGYLGLLTRYGANWQERRSPDPGRVLYEDEVQVVVDPYP</sequence>
<protein>
    <submittedName>
        <fullName evidence="1">Uncharacterized protein</fullName>
    </submittedName>
</protein>
<organism evidence="1 2">
    <name type="scientific">Arthrobacter zhaoxinii</name>
    <dbReference type="NCBI Taxonomy" id="2964616"/>
    <lineage>
        <taxon>Bacteria</taxon>
        <taxon>Bacillati</taxon>
        <taxon>Actinomycetota</taxon>
        <taxon>Actinomycetes</taxon>
        <taxon>Micrococcales</taxon>
        <taxon>Micrococcaceae</taxon>
        <taxon>Arthrobacter</taxon>
    </lineage>
</organism>
<keyword evidence="2" id="KW-1185">Reference proteome</keyword>
<dbReference type="Proteomes" id="UP001059859">
    <property type="component" value="Chromosome"/>
</dbReference>
<name>A0ABY5YTI2_9MICC</name>
<gene>
    <name evidence="1" type="ORF">N2K95_07270</name>
</gene>
<evidence type="ECO:0000313" key="2">
    <source>
        <dbReference type="Proteomes" id="UP001059859"/>
    </source>
</evidence>
<evidence type="ECO:0000313" key="1">
    <source>
        <dbReference type="EMBL" id="UWX98436.1"/>
    </source>
</evidence>
<accession>A0ABY5YTI2</accession>
<reference evidence="1" key="1">
    <citation type="submission" date="2022-09" db="EMBL/GenBank/DDBJ databases">
        <title>Novel species in genus Arthrobacter.</title>
        <authorList>
            <person name="Liu Y."/>
        </authorList>
    </citation>
    <scope>NUCLEOTIDE SEQUENCE</scope>
    <source>
        <strain evidence="1">Zg-Y815</strain>
    </source>
</reference>